<evidence type="ECO:0000313" key="4">
    <source>
        <dbReference type="EMBL" id="EME31564.1"/>
    </source>
</evidence>
<sequence>MQQTLDVLLRELSCIDFCNISWPIDDFEKRRKEETYDKLNNWCRICDKFQDSPHLLDKLLGQLVSELASRTKHSLEALKIYVDSFGTLNAKEEEDFNLLCSPFIALYHISKVRGFKFVAKLFPSQVDDVLTVLQLWKLFKEMRTLEYFPWQVTYVLFLWLSKLSLLPFRIYDFDRSTEISDEPAFIDDAVAFAKQMLSVSSKNQYTAAYFLAKILTRQDMQGHLAIYLEEFLRLWEQCDRIDISEISQIGYLRTIAWIIEFGTTNNFFGKTERLLTTYFKIMNATTNIVIRHLCVKNIQRLALLFLPKKGASWLHKKRYIKIHDEGSKETTENANQETSRNDTIDEQTGTILATIMEALLHLLDDKHTVTRYSVAKGIGRICMRLPQNFSDQALQMLVSLLDTDIGRQYRYFWHGACLTLAECARRGIFGEEYLEIVVKFVSQALRYDFAKGSLHNGSQVRDAACYVCWAFARSYNSCIPLMFLKELVTSVVCVACTDRELNCRRAAAAALQELVGRTNLVSQGIGVITTADYFSLNDLSDSYLKVLPTIAFLDDEWYRLPLIEELIHRKTRHWDAAIRHLASTSLAVVLTKDSDFMSEIFQSTMKQLFVNIFSDEPDVCHGSLLSMHQLLHYIKDEEKLKSIMNPLSLDCIRIATCQLLGSFFERRLFCEPQFVRKVIDILESENNEVQDAAARAFGSICSYLCVERVNGKPVDDIEQCIVDIVLEMICSIRSERNSNRRGLLKALGYVPFCILNYEIAGSNESIRMALLVEFLKFGKLPNKIEIPGTLEEDSDQVVELKITCIESATHFSTHILRTADASDIYMSTELENVLQFLLGGIDDYTTGSRGDIGSWVRIASMKCFKELITSMNNQMKQRVESLLKYGIHRLLRNCFEKIDKTRLIAAETLKTLHNNLEPCYVHKFELDTLHDILYEFEPSLFLDCDRLFQCGIMILKRNESFGLPVLYGFLAALGNSGLQNKQARKAIECYLRDGANDSSHIITLLLKNLLLILTNDSETHRNLIPIIRMLTLILETTELFNSEIESILNELFVILIQCTKSSKDINLLLTFTEMLVEALVHNNNNNNGIGHVALQRLMLYLLHPYAKVRQSVSDRMQVQLVTYEDHFMQTLGESNYKQAIQILEQVGWDKNSPTMLKEQRNRLCAAFGLDPPSMPCLRNKALSHTSSPP</sequence>
<keyword evidence="5" id="KW-1185">Reference proteome</keyword>
<dbReference type="GO" id="GO:0000226">
    <property type="term" value="P:microtubule cytoskeleton organization"/>
    <property type="evidence" value="ECO:0007669"/>
    <property type="project" value="TreeGrafter"/>
</dbReference>
<dbReference type="Proteomes" id="UP000030680">
    <property type="component" value="Unassembled WGS sequence"/>
</dbReference>
<evidence type="ECO:0000259" key="2">
    <source>
        <dbReference type="Pfam" id="PF12612"/>
    </source>
</evidence>
<dbReference type="GO" id="GO:0048487">
    <property type="term" value="F:beta-tubulin binding"/>
    <property type="evidence" value="ECO:0007669"/>
    <property type="project" value="InterPro"/>
</dbReference>
<dbReference type="KEGG" id="gsl:Gasu_12360"/>
<dbReference type="RefSeq" id="XP_005708084.1">
    <property type="nucleotide sequence ID" value="XM_005708027.1"/>
</dbReference>
<dbReference type="InterPro" id="IPR011989">
    <property type="entry name" value="ARM-like"/>
</dbReference>
<dbReference type="OrthoDB" id="2661at2759"/>
<dbReference type="GO" id="GO:0007023">
    <property type="term" value="P:post-chaperonin tubulin folding pathway"/>
    <property type="evidence" value="ECO:0007669"/>
    <property type="project" value="InterPro"/>
</dbReference>
<dbReference type="Pfam" id="PF25767">
    <property type="entry name" value="ARM_TBCD_2nd"/>
    <property type="match status" value="1"/>
</dbReference>
<dbReference type="Gene3D" id="1.25.10.10">
    <property type="entry name" value="Leucine-rich Repeat Variant"/>
    <property type="match status" value="2"/>
</dbReference>
<dbReference type="Pfam" id="PF12612">
    <property type="entry name" value="TFCD_C"/>
    <property type="match status" value="1"/>
</dbReference>
<dbReference type="EMBL" id="KB454491">
    <property type="protein sequence ID" value="EME31564.1"/>
    <property type="molecule type" value="Genomic_DNA"/>
</dbReference>
<dbReference type="eggNOG" id="KOG1943">
    <property type="taxonomic scope" value="Eukaryota"/>
</dbReference>
<accession>M2Y6T5</accession>
<organism evidence="4 5">
    <name type="scientific">Galdieria sulphuraria</name>
    <name type="common">Red alga</name>
    <dbReference type="NCBI Taxonomy" id="130081"/>
    <lineage>
        <taxon>Eukaryota</taxon>
        <taxon>Rhodophyta</taxon>
        <taxon>Bangiophyceae</taxon>
        <taxon>Galdieriales</taxon>
        <taxon>Galdieriaceae</taxon>
        <taxon>Galdieria</taxon>
    </lineage>
</organism>
<dbReference type="OMA" id="CIESATH"/>
<name>M2Y6T5_GALSU</name>
<dbReference type="PANTHER" id="PTHR12658">
    <property type="entry name" value="BETA-TUBULIN COFACTOR D"/>
    <property type="match status" value="1"/>
</dbReference>
<gene>
    <name evidence="4" type="ORF">Gasu_12360</name>
</gene>
<reference evidence="5" key="1">
    <citation type="journal article" date="2013" name="Science">
        <title>Gene transfer from bacteria and archaea facilitated evolution of an extremophilic eukaryote.</title>
        <authorList>
            <person name="Schonknecht G."/>
            <person name="Chen W.H."/>
            <person name="Ternes C.M."/>
            <person name="Barbier G.G."/>
            <person name="Shrestha R.P."/>
            <person name="Stanke M."/>
            <person name="Brautigam A."/>
            <person name="Baker B.J."/>
            <person name="Banfield J.F."/>
            <person name="Garavito R.M."/>
            <person name="Carr K."/>
            <person name="Wilkerson C."/>
            <person name="Rensing S.A."/>
            <person name="Gagneul D."/>
            <person name="Dickenson N.E."/>
            <person name="Oesterhelt C."/>
            <person name="Lercher M.J."/>
            <person name="Weber A.P."/>
        </authorList>
    </citation>
    <scope>NUCLEOTIDE SEQUENCE [LARGE SCALE GENOMIC DNA]</scope>
    <source>
        <strain evidence="5">074W</strain>
    </source>
</reference>
<dbReference type="STRING" id="130081.M2Y6T5"/>
<dbReference type="AlphaFoldDB" id="M2Y6T5"/>
<dbReference type="GO" id="GO:0005096">
    <property type="term" value="F:GTPase activator activity"/>
    <property type="evidence" value="ECO:0007669"/>
    <property type="project" value="InterPro"/>
</dbReference>
<proteinExistence type="predicted"/>
<feature type="domain" description="Tubulin-folding cofactor D ARM repeats" evidence="3">
    <location>
        <begin position="290"/>
        <end position="525"/>
    </location>
</feature>
<dbReference type="InterPro" id="IPR022577">
    <property type="entry name" value="TBCD_C"/>
</dbReference>
<dbReference type="PANTHER" id="PTHR12658:SF0">
    <property type="entry name" value="TUBULIN-SPECIFIC CHAPERONE D"/>
    <property type="match status" value="1"/>
</dbReference>
<dbReference type="InterPro" id="IPR033162">
    <property type="entry name" value="TBCD"/>
</dbReference>
<protein>
    <submittedName>
        <fullName evidence="4">Tubulin binding protein</fullName>
    </submittedName>
</protein>
<feature type="domain" description="Tubulin-folding cofactor D C-terminal" evidence="2">
    <location>
        <begin position="887"/>
        <end position="1066"/>
    </location>
</feature>
<dbReference type="Pfam" id="PF23579">
    <property type="entry name" value="ARM_TBCD"/>
    <property type="match status" value="1"/>
</dbReference>
<dbReference type="GeneID" id="17090200"/>
<dbReference type="InterPro" id="IPR016024">
    <property type="entry name" value="ARM-type_fold"/>
</dbReference>
<keyword evidence="1" id="KW-0143">Chaperone</keyword>
<evidence type="ECO:0000256" key="1">
    <source>
        <dbReference type="ARBA" id="ARBA00023186"/>
    </source>
</evidence>
<evidence type="ECO:0000259" key="3">
    <source>
        <dbReference type="Pfam" id="PF25767"/>
    </source>
</evidence>
<dbReference type="GO" id="GO:0007021">
    <property type="term" value="P:tubulin complex assembly"/>
    <property type="evidence" value="ECO:0007669"/>
    <property type="project" value="InterPro"/>
</dbReference>
<dbReference type="InterPro" id="IPR058033">
    <property type="entry name" value="ARM_TBCD_2nd"/>
</dbReference>
<evidence type="ECO:0000313" key="5">
    <source>
        <dbReference type="Proteomes" id="UP000030680"/>
    </source>
</evidence>
<dbReference type="SUPFAM" id="SSF48371">
    <property type="entry name" value="ARM repeat"/>
    <property type="match status" value="1"/>
</dbReference>
<dbReference type="Gramene" id="EME31564">
    <property type="protein sequence ID" value="EME31564"/>
    <property type="gene ID" value="Gasu_12360"/>
</dbReference>